<reference evidence="1 2" key="2">
    <citation type="journal article" date="2022" name="Mol. Ecol. Resour.">
        <title>The genomes of chicory, endive, great burdock and yacon provide insights into Asteraceae paleo-polyploidization history and plant inulin production.</title>
        <authorList>
            <person name="Fan W."/>
            <person name="Wang S."/>
            <person name="Wang H."/>
            <person name="Wang A."/>
            <person name="Jiang F."/>
            <person name="Liu H."/>
            <person name="Zhao H."/>
            <person name="Xu D."/>
            <person name="Zhang Y."/>
        </authorList>
    </citation>
    <scope>NUCLEOTIDE SEQUENCE [LARGE SCALE GENOMIC DNA]</scope>
    <source>
        <strain evidence="2">cv. Niubang</strain>
    </source>
</reference>
<comment type="caution">
    <text evidence="1">The sequence shown here is derived from an EMBL/GenBank/DDBJ whole genome shotgun (WGS) entry which is preliminary data.</text>
</comment>
<proteinExistence type="predicted"/>
<reference evidence="2" key="1">
    <citation type="journal article" date="2022" name="Mol. Ecol. Resour.">
        <title>The genomes of chicory, endive, great burdock and yacon provide insights into Asteraceae palaeo-polyploidization history and plant inulin production.</title>
        <authorList>
            <person name="Fan W."/>
            <person name="Wang S."/>
            <person name="Wang H."/>
            <person name="Wang A."/>
            <person name="Jiang F."/>
            <person name="Liu H."/>
            <person name="Zhao H."/>
            <person name="Xu D."/>
            <person name="Zhang Y."/>
        </authorList>
    </citation>
    <scope>NUCLEOTIDE SEQUENCE [LARGE SCALE GENOMIC DNA]</scope>
    <source>
        <strain evidence="2">cv. Niubang</strain>
    </source>
</reference>
<organism evidence="1 2">
    <name type="scientific">Arctium lappa</name>
    <name type="common">Greater burdock</name>
    <name type="synonym">Lappa major</name>
    <dbReference type="NCBI Taxonomy" id="4217"/>
    <lineage>
        <taxon>Eukaryota</taxon>
        <taxon>Viridiplantae</taxon>
        <taxon>Streptophyta</taxon>
        <taxon>Embryophyta</taxon>
        <taxon>Tracheophyta</taxon>
        <taxon>Spermatophyta</taxon>
        <taxon>Magnoliopsida</taxon>
        <taxon>eudicotyledons</taxon>
        <taxon>Gunneridae</taxon>
        <taxon>Pentapetalae</taxon>
        <taxon>asterids</taxon>
        <taxon>campanulids</taxon>
        <taxon>Asterales</taxon>
        <taxon>Asteraceae</taxon>
        <taxon>Carduoideae</taxon>
        <taxon>Cardueae</taxon>
        <taxon>Arctiinae</taxon>
        <taxon>Arctium</taxon>
    </lineage>
</organism>
<name>A0ACB9DRN2_ARCLA</name>
<evidence type="ECO:0000313" key="1">
    <source>
        <dbReference type="EMBL" id="KAI3748947.1"/>
    </source>
</evidence>
<keyword evidence="2" id="KW-1185">Reference proteome</keyword>
<protein>
    <submittedName>
        <fullName evidence="1">Uncharacterized protein</fullName>
    </submittedName>
</protein>
<accession>A0ACB9DRN2</accession>
<evidence type="ECO:0000313" key="2">
    <source>
        <dbReference type="Proteomes" id="UP001055879"/>
    </source>
</evidence>
<dbReference type="Proteomes" id="UP001055879">
    <property type="component" value="Linkage Group LG03"/>
</dbReference>
<dbReference type="EMBL" id="CM042049">
    <property type="protein sequence ID" value="KAI3748947.1"/>
    <property type="molecule type" value="Genomic_DNA"/>
</dbReference>
<sequence>MFRSLLQCYNGIKRIMEIEHSRFDLLRIRYHEFAAGSSFESTRACVQSRTSWYHEATGIILGMKTALKLLLVVLQILFRTSNCVFLNSVIPRIVNQSVDFVPQSIGLSFNLLISWSCWLTLVIGPVELQLLLQSGVKFEIEALSVHSQEK</sequence>
<gene>
    <name evidence="1" type="ORF">L6452_12406</name>
</gene>